<protein>
    <submittedName>
        <fullName evidence="1">Uncharacterized protein</fullName>
    </submittedName>
</protein>
<reference evidence="1" key="1">
    <citation type="journal article" date="2021" name="Proc. Natl. Acad. Sci. U.S.A.">
        <title>A Catalog of Tens of Thousands of Viruses from Human Metagenomes Reveals Hidden Associations with Chronic Diseases.</title>
        <authorList>
            <person name="Tisza M.J."/>
            <person name="Buck C.B."/>
        </authorList>
    </citation>
    <scope>NUCLEOTIDE SEQUENCE</scope>
    <source>
        <strain evidence="1">CtOSJ35</strain>
    </source>
</reference>
<name>A0A8S5PLF1_9CAUD</name>
<organism evidence="1">
    <name type="scientific">Siphoviridae sp. ctOSJ35</name>
    <dbReference type="NCBI Taxonomy" id="2825479"/>
    <lineage>
        <taxon>Viruses</taxon>
        <taxon>Duplodnaviria</taxon>
        <taxon>Heunggongvirae</taxon>
        <taxon>Uroviricota</taxon>
        <taxon>Caudoviricetes</taxon>
    </lineage>
</organism>
<sequence length="35" mass="4284">MKLFIEYNISKSPQLLIKFRMKRYAELIRIVSVRV</sequence>
<proteinExistence type="predicted"/>
<evidence type="ECO:0000313" key="1">
    <source>
        <dbReference type="EMBL" id="DAE07249.1"/>
    </source>
</evidence>
<dbReference type="EMBL" id="BK015447">
    <property type="protein sequence ID" value="DAE07249.1"/>
    <property type="molecule type" value="Genomic_DNA"/>
</dbReference>
<accession>A0A8S5PLF1</accession>